<feature type="transmembrane region" description="Helical" evidence="7">
    <location>
        <begin position="477"/>
        <end position="495"/>
    </location>
</feature>
<feature type="transmembrane region" description="Helical" evidence="7">
    <location>
        <begin position="72"/>
        <end position="92"/>
    </location>
</feature>
<keyword evidence="2 7" id="KW-0812">Transmembrane</keyword>
<comment type="caution">
    <text evidence="9">The sequence shown here is derived from an EMBL/GenBank/DDBJ whole genome shotgun (WGS) entry which is preliminary data.</text>
</comment>
<sequence>MRDSTTTAPGGATASGTADTSSKPPGADSAPAVRTGWLLGIVLAGQFMALLDVFIVNVAAPTMRRELGTSGAELQLIIAGYTLSYAVLLITGARLGGLLGHRRVYLGGLALFTAASLACGLAATSGQLIAFRLVQGVGAAAMIPQVLSLIQRHFTGTGRVRALGVYAAVLATGAAAGQIVGGLLVSADIFGWTWRPVFLVNVVVGIPLLALGARLLPRDEPHPAAAGGPPGGAIDRGGLVLLAAAVTLFTVPLVLGQELDWPAWGWAMLGGSAVAAAAFAAYEPRLARRGGVPLFPPRVVRAPGMPVAVVRSLLAMVLNGAFMFVMALHLQAGLGFGALRAGLTFVPTAVAFGVAGLTWQRLPERLRPLLVPAGFLTTTVSFLAVGLAMRDGGEGGPGFYAGLTGVGAGLALAFSPNLTGALALVRPEDAPHASGLMTTTAQLGGLVGVATIGTLYLERAGALTLRASADAVWDASLALAATGVLGLLAGVRYRYRR</sequence>
<accession>A0ABN2Y2H0</accession>
<dbReference type="InterPro" id="IPR011701">
    <property type="entry name" value="MFS"/>
</dbReference>
<evidence type="ECO:0000256" key="4">
    <source>
        <dbReference type="ARBA" id="ARBA00023136"/>
    </source>
</evidence>
<evidence type="ECO:0000256" key="7">
    <source>
        <dbReference type="SAM" id="Phobius"/>
    </source>
</evidence>
<keyword evidence="10" id="KW-1185">Reference proteome</keyword>
<evidence type="ECO:0000259" key="8">
    <source>
        <dbReference type="PROSITE" id="PS50850"/>
    </source>
</evidence>
<evidence type="ECO:0000256" key="1">
    <source>
        <dbReference type="ARBA" id="ARBA00004651"/>
    </source>
</evidence>
<evidence type="ECO:0000256" key="5">
    <source>
        <dbReference type="ARBA" id="ARBA00023251"/>
    </source>
</evidence>
<feature type="transmembrane region" description="Helical" evidence="7">
    <location>
        <begin position="104"/>
        <end position="123"/>
    </location>
</feature>
<dbReference type="RefSeq" id="WP_344289761.1">
    <property type="nucleotide sequence ID" value="NZ_BAAAPF010000055.1"/>
</dbReference>
<gene>
    <name evidence="9" type="ORF">GCM10009802_23760</name>
</gene>
<name>A0ABN2Y2H0_9ACTN</name>
<feature type="transmembrane region" description="Helical" evidence="7">
    <location>
        <begin position="37"/>
        <end position="60"/>
    </location>
</feature>
<feature type="transmembrane region" description="Helical" evidence="7">
    <location>
        <begin position="129"/>
        <end position="150"/>
    </location>
</feature>
<feature type="transmembrane region" description="Helical" evidence="7">
    <location>
        <begin position="237"/>
        <end position="255"/>
    </location>
</feature>
<evidence type="ECO:0000256" key="2">
    <source>
        <dbReference type="ARBA" id="ARBA00022692"/>
    </source>
</evidence>
<evidence type="ECO:0000256" key="6">
    <source>
        <dbReference type="SAM" id="MobiDB-lite"/>
    </source>
</evidence>
<dbReference type="SUPFAM" id="SSF103473">
    <property type="entry name" value="MFS general substrate transporter"/>
    <property type="match status" value="1"/>
</dbReference>
<dbReference type="Gene3D" id="1.20.1720.10">
    <property type="entry name" value="Multidrug resistance protein D"/>
    <property type="match status" value="1"/>
</dbReference>
<dbReference type="PANTHER" id="PTHR42718:SF39">
    <property type="entry name" value="ACTINORHODIN TRANSPORTER-RELATED"/>
    <property type="match status" value="1"/>
</dbReference>
<keyword evidence="5" id="KW-0046">Antibiotic resistance</keyword>
<evidence type="ECO:0000313" key="9">
    <source>
        <dbReference type="EMBL" id="GAA2120810.1"/>
    </source>
</evidence>
<proteinExistence type="predicted"/>
<feature type="transmembrane region" description="Helical" evidence="7">
    <location>
        <begin position="400"/>
        <end position="424"/>
    </location>
</feature>
<dbReference type="PANTHER" id="PTHR42718">
    <property type="entry name" value="MAJOR FACILITATOR SUPERFAMILY MULTIDRUG TRANSPORTER MFSC"/>
    <property type="match status" value="1"/>
</dbReference>
<feature type="compositionally biased region" description="Low complexity" evidence="6">
    <location>
        <begin position="1"/>
        <end position="22"/>
    </location>
</feature>
<dbReference type="Gene3D" id="1.20.1250.20">
    <property type="entry name" value="MFS general substrate transporter like domains"/>
    <property type="match status" value="1"/>
</dbReference>
<dbReference type="CDD" id="cd17321">
    <property type="entry name" value="MFS_MMR_MDR_like"/>
    <property type="match status" value="1"/>
</dbReference>
<dbReference type="PROSITE" id="PS50850">
    <property type="entry name" value="MFS"/>
    <property type="match status" value="1"/>
</dbReference>
<feature type="transmembrane region" description="Helical" evidence="7">
    <location>
        <begin position="162"/>
        <end position="185"/>
    </location>
</feature>
<organism evidence="9 10">
    <name type="scientific">Streptomyces synnematoformans</name>
    <dbReference type="NCBI Taxonomy" id="415721"/>
    <lineage>
        <taxon>Bacteria</taxon>
        <taxon>Bacillati</taxon>
        <taxon>Actinomycetota</taxon>
        <taxon>Actinomycetes</taxon>
        <taxon>Kitasatosporales</taxon>
        <taxon>Streptomycetaceae</taxon>
        <taxon>Streptomyces</taxon>
    </lineage>
</organism>
<evidence type="ECO:0000256" key="3">
    <source>
        <dbReference type="ARBA" id="ARBA00022989"/>
    </source>
</evidence>
<feature type="domain" description="Major facilitator superfamily (MFS) profile" evidence="8">
    <location>
        <begin position="38"/>
        <end position="497"/>
    </location>
</feature>
<dbReference type="Proteomes" id="UP001500443">
    <property type="component" value="Unassembled WGS sequence"/>
</dbReference>
<dbReference type="PRINTS" id="PR01036">
    <property type="entry name" value="TCRTETB"/>
</dbReference>
<reference evidence="9 10" key="1">
    <citation type="journal article" date="2019" name="Int. J. Syst. Evol. Microbiol.">
        <title>The Global Catalogue of Microorganisms (GCM) 10K type strain sequencing project: providing services to taxonomists for standard genome sequencing and annotation.</title>
        <authorList>
            <consortium name="The Broad Institute Genomics Platform"/>
            <consortium name="The Broad Institute Genome Sequencing Center for Infectious Disease"/>
            <person name="Wu L."/>
            <person name="Ma J."/>
        </authorList>
    </citation>
    <scope>NUCLEOTIDE SEQUENCE [LARGE SCALE GENOMIC DNA]</scope>
    <source>
        <strain evidence="9 10">JCM 15481</strain>
    </source>
</reference>
<dbReference type="Pfam" id="PF07690">
    <property type="entry name" value="MFS_1"/>
    <property type="match status" value="1"/>
</dbReference>
<feature type="transmembrane region" description="Helical" evidence="7">
    <location>
        <begin position="369"/>
        <end position="388"/>
    </location>
</feature>
<feature type="region of interest" description="Disordered" evidence="6">
    <location>
        <begin position="1"/>
        <end position="28"/>
    </location>
</feature>
<keyword evidence="3 7" id="KW-1133">Transmembrane helix</keyword>
<dbReference type="InterPro" id="IPR020846">
    <property type="entry name" value="MFS_dom"/>
</dbReference>
<dbReference type="InterPro" id="IPR036259">
    <property type="entry name" value="MFS_trans_sf"/>
</dbReference>
<feature type="transmembrane region" description="Helical" evidence="7">
    <location>
        <begin position="197"/>
        <end position="216"/>
    </location>
</feature>
<evidence type="ECO:0000313" key="10">
    <source>
        <dbReference type="Proteomes" id="UP001500443"/>
    </source>
</evidence>
<feature type="transmembrane region" description="Helical" evidence="7">
    <location>
        <begin position="261"/>
        <end position="282"/>
    </location>
</feature>
<dbReference type="EMBL" id="BAAAPF010000055">
    <property type="protein sequence ID" value="GAA2120810.1"/>
    <property type="molecule type" value="Genomic_DNA"/>
</dbReference>
<feature type="transmembrane region" description="Helical" evidence="7">
    <location>
        <begin position="336"/>
        <end position="357"/>
    </location>
</feature>
<comment type="subcellular location">
    <subcellularLocation>
        <location evidence="1">Cell membrane</location>
        <topology evidence="1">Multi-pass membrane protein</topology>
    </subcellularLocation>
</comment>
<keyword evidence="4 7" id="KW-0472">Membrane</keyword>
<protein>
    <submittedName>
        <fullName evidence="9">MFS transporter</fullName>
    </submittedName>
</protein>
<feature type="transmembrane region" description="Helical" evidence="7">
    <location>
        <begin position="436"/>
        <end position="457"/>
    </location>
</feature>
<feature type="transmembrane region" description="Helical" evidence="7">
    <location>
        <begin position="308"/>
        <end position="330"/>
    </location>
</feature>